<sequence>MRQEALLEAAATALDLIRTGKIAARGSLGPLLTVQSYQPVYEGDRPGAAGRSHTAGQEAMNQLWAQAQREVEEWFDAARIDEAAARRIFGILTWFSRTREAYDRERDFMIGQGIPAAFLPDPEPGRFVSSASSSRTCP</sequence>
<gene>
    <name evidence="1" type="ORF">ETD85_57305</name>
</gene>
<protein>
    <submittedName>
        <fullName evidence="1">Uncharacterized protein</fullName>
    </submittedName>
</protein>
<dbReference type="AlphaFoldDB" id="A0A5S4FUH1"/>
<dbReference type="EMBL" id="VCKX01000420">
    <property type="protein sequence ID" value="TMR13861.1"/>
    <property type="molecule type" value="Genomic_DNA"/>
</dbReference>
<comment type="caution">
    <text evidence="1">The sequence shown here is derived from an EMBL/GenBank/DDBJ whole genome shotgun (WGS) entry which is preliminary data.</text>
</comment>
<dbReference type="Proteomes" id="UP000306628">
    <property type="component" value="Unassembled WGS sequence"/>
</dbReference>
<dbReference type="RefSeq" id="WP_138698237.1">
    <property type="nucleotide sequence ID" value="NZ_JBHSAZ010000030.1"/>
</dbReference>
<reference evidence="1 2" key="1">
    <citation type="submission" date="2019-05" db="EMBL/GenBank/DDBJ databases">
        <title>Draft genome sequence of Nonomuraea zeae DSM 100528.</title>
        <authorList>
            <person name="Saricaoglu S."/>
            <person name="Isik K."/>
        </authorList>
    </citation>
    <scope>NUCLEOTIDE SEQUENCE [LARGE SCALE GENOMIC DNA]</scope>
    <source>
        <strain evidence="1 2">DSM 100528</strain>
    </source>
</reference>
<organism evidence="1 2">
    <name type="scientific">Nonomuraea zeae</name>
    <dbReference type="NCBI Taxonomy" id="1642303"/>
    <lineage>
        <taxon>Bacteria</taxon>
        <taxon>Bacillati</taxon>
        <taxon>Actinomycetota</taxon>
        <taxon>Actinomycetes</taxon>
        <taxon>Streptosporangiales</taxon>
        <taxon>Streptosporangiaceae</taxon>
        <taxon>Nonomuraea</taxon>
    </lineage>
</organism>
<evidence type="ECO:0000313" key="2">
    <source>
        <dbReference type="Proteomes" id="UP000306628"/>
    </source>
</evidence>
<proteinExistence type="predicted"/>
<keyword evidence="2" id="KW-1185">Reference proteome</keyword>
<dbReference type="OrthoDB" id="4556811at2"/>
<name>A0A5S4FUH1_9ACTN</name>
<evidence type="ECO:0000313" key="1">
    <source>
        <dbReference type="EMBL" id="TMR13861.1"/>
    </source>
</evidence>
<accession>A0A5S4FUH1</accession>